<feature type="region of interest" description="Disordered" evidence="1">
    <location>
        <begin position="97"/>
        <end position="140"/>
    </location>
</feature>
<feature type="region of interest" description="Disordered" evidence="1">
    <location>
        <begin position="171"/>
        <end position="190"/>
    </location>
</feature>
<accession>A0A316ZGI7</accession>
<proteinExistence type="predicted"/>
<dbReference type="RefSeq" id="XP_025600900.1">
    <property type="nucleotide sequence ID" value="XM_025743917.1"/>
</dbReference>
<organism evidence="2 3">
    <name type="scientific">Tilletiopsis washingtonensis</name>
    <dbReference type="NCBI Taxonomy" id="58919"/>
    <lineage>
        <taxon>Eukaryota</taxon>
        <taxon>Fungi</taxon>
        <taxon>Dikarya</taxon>
        <taxon>Basidiomycota</taxon>
        <taxon>Ustilaginomycotina</taxon>
        <taxon>Exobasidiomycetes</taxon>
        <taxon>Entylomatales</taxon>
        <taxon>Entylomatales incertae sedis</taxon>
        <taxon>Tilletiopsis</taxon>
    </lineage>
</organism>
<evidence type="ECO:0000313" key="3">
    <source>
        <dbReference type="Proteomes" id="UP000245946"/>
    </source>
</evidence>
<dbReference type="GeneID" id="37271461"/>
<evidence type="ECO:0000313" key="2">
    <source>
        <dbReference type="EMBL" id="PWO00622.1"/>
    </source>
</evidence>
<dbReference type="AlphaFoldDB" id="A0A316ZGI7"/>
<evidence type="ECO:0000256" key="1">
    <source>
        <dbReference type="SAM" id="MobiDB-lite"/>
    </source>
</evidence>
<name>A0A316ZGI7_9BASI</name>
<sequence>MHPTPSGAATRTPARPPLVRAALSAPAVPHSDAGVLSLRAAAPVRFVASPAARQRLAALPRLDVACASAAPECAAPQRALAQALVLHAGALGSSGTDAGPGAAFSSPSPSPSPRSSDATPSATFSPLSSARVRPSSALSPAPALQAQHVGYALHGHAPSDAPHAGVKEALRDADDADDASQEPLDDGEPGWYRAAWRRECLRPGAAAHAPEEPMMPCWHVRRLEAALLLDA</sequence>
<protein>
    <submittedName>
        <fullName evidence="2">Uncharacterized protein</fullName>
    </submittedName>
</protein>
<reference evidence="2 3" key="1">
    <citation type="journal article" date="2018" name="Mol. Biol. Evol.">
        <title>Broad Genomic Sampling Reveals a Smut Pathogenic Ancestry of the Fungal Clade Ustilaginomycotina.</title>
        <authorList>
            <person name="Kijpornyongpan T."/>
            <person name="Mondo S.J."/>
            <person name="Barry K."/>
            <person name="Sandor L."/>
            <person name="Lee J."/>
            <person name="Lipzen A."/>
            <person name="Pangilinan J."/>
            <person name="LaButti K."/>
            <person name="Hainaut M."/>
            <person name="Henrissat B."/>
            <person name="Grigoriev I.V."/>
            <person name="Spatafora J.W."/>
            <person name="Aime M.C."/>
        </authorList>
    </citation>
    <scope>NUCLEOTIDE SEQUENCE [LARGE SCALE GENOMIC DNA]</scope>
    <source>
        <strain evidence="2 3">MCA 4186</strain>
    </source>
</reference>
<dbReference type="EMBL" id="KZ819285">
    <property type="protein sequence ID" value="PWO00622.1"/>
    <property type="molecule type" value="Genomic_DNA"/>
</dbReference>
<gene>
    <name evidence="2" type="ORF">FA09DRAFT_336740</name>
</gene>
<feature type="compositionally biased region" description="Acidic residues" evidence="1">
    <location>
        <begin position="174"/>
        <end position="188"/>
    </location>
</feature>
<dbReference type="Proteomes" id="UP000245946">
    <property type="component" value="Unassembled WGS sequence"/>
</dbReference>
<keyword evidence="3" id="KW-1185">Reference proteome</keyword>